<proteinExistence type="predicted"/>
<protein>
    <submittedName>
        <fullName evidence="1">Uncharacterized protein</fullName>
    </submittedName>
</protein>
<dbReference type="Proteomes" id="UP000241560">
    <property type="component" value="Segment"/>
</dbReference>
<dbReference type="RefSeq" id="YP_009795934.1">
    <property type="nucleotide sequence ID" value="NC_047897.1"/>
</dbReference>
<evidence type="ECO:0000313" key="1">
    <source>
        <dbReference type="EMBL" id="ATW59504.1"/>
    </source>
</evidence>
<keyword evidence="2" id="KW-1185">Reference proteome</keyword>
<reference evidence="1 2" key="1">
    <citation type="submission" date="2017-10" db="EMBL/GenBank/DDBJ databases">
        <title>Isolation and characterisation of Lactobacillus bacteriophages that infect wine-derived L. plantarum strains.</title>
        <authorList>
            <person name="Kyrkou I."/>
            <person name="Hestbjerg Hansen L."/>
        </authorList>
    </citation>
    <scope>NUCLEOTIDE SEQUENCE [LARGE SCALE GENOMIC DNA]</scope>
</reference>
<dbReference type="EMBL" id="MG252693">
    <property type="protein sequence ID" value="ATW59504.1"/>
    <property type="molecule type" value="Genomic_DNA"/>
</dbReference>
<accession>A0A2H4PB92</accession>
<dbReference type="KEGG" id="vg:54986306"/>
<evidence type="ECO:0000313" key="2">
    <source>
        <dbReference type="Proteomes" id="UP000241560"/>
    </source>
</evidence>
<organism evidence="1 2">
    <name type="scientific">Lactobacillus phage Lenus</name>
    <dbReference type="NCBI Taxonomy" id="2053682"/>
    <lineage>
        <taxon>Viruses</taxon>
        <taxon>Duplodnaviria</taxon>
        <taxon>Heunggongvirae</taxon>
        <taxon>Uroviricota</taxon>
        <taxon>Caudoviricetes</taxon>
        <taxon>Tybeckvirinae</taxon>
        <taxon>Lenusvirus</taxon>
        <taxon>Lenusvirus lenus</taxon>
    </lineage>
</organism>
<dbReference type="GeneID" id="54986306"/>
<name>A0A2H4PB92_9CAUD</name>
<sequence length="131" mass="14839">MWFKNKRKIEELDYKIAKITNFNKTMIKIGAFNSCVGKYVRTVGHSSSFSYGDAIACVDLSPRIYKIVMVIEPGSLVLQDFYGRMRDFPADEILGLASNDEISDFKYQELKKSKRYTNKGQTGGDIIGCSN</sequence>